<keyword evidence="5 6" id="KW-0472">Membrane</keyword>
<reference evidence="8 9" key="1">
    <citation type="journal article" date="2024" name="Int. J. Syst. Evol. Microbiol.">
        <title>Paenibacillus hexagrammi sp. nov., a novel bacterium isolated from the gut content of Hexagrammos agrammus.</title>
        <authorList>
            <person name="Jung H.K."/>
            <person name="Kim D.G."/>
            <person name="Zin H."/>
            <person name="Park J."/>
            <person name="Jung H."/>
            <person name="Kim Y.O."/>
            <person name="Kong H.J."/>
            <person name="Kim J.W."/>
            <person name="Kim Y.S."/>
        </authorList>
    </citation>
    <scope>NUCLEOTIDE SEQUENCE [LARGE SCALE GENOMIC DNA]</scope>
    <source>
        <strain evidence="8 9">YPD9-1</strain>
    </source>
</reference>
<dbReference type="CDD" id="cd17324">
    <property type="entry name" value="MFS_NepI_like"/>
    <property type="match status" value="1"/>
</dbReference>
<evidence type="ECO:0000313" key="9">
    <source>
        <dbReference type="Proteomes" id="UP001649230"/>
    </source>
</evidence>
<feature type="transmembrane region" description="Helical" evidence="6">
    <location>
        <begin position="351"/>
        <end position="371"/>
    </location>
</feature>
<keyword evidence="4 6" id="KW-1133">Transmembrane helix</keyword>
<feature type="transmembrane region" description="Helical" evidence="6">
    <location>
        <begin position="20"/>
        <end position="40"/>
    </location>
</feature>
<dbReference type="InterPro" id="IPR020846">
    <property type="entry name" value="MFS_dom"/>
</dbReference>
<evidence type="ECO:0000256" key="6">
    <source>
        <dbReference type="SAM" id="Phobius"/>
    </source>
</evidence>
<feature type="transmembrane region" description="Helical" evidence="6">
    <location>
        <begin position="288"/>
        <end position="306"/>
    </location>
</feature>
<evidence type="ECO:0000256" key="4">
    <source>
        <dbReference type="ARBA" id="ARBA00022989"/>
    </source>
</evidence>
<organism evidence="8 9">
    <name type="scientific">Paenibacillus hexagrammi</name>
    <dbReference type="NCBI Taxonomy" id="2908839"/>
    <lineage>
        <taxon>Bacteria</taxon>
        <taxon>Bacillati</taxon>
        <taxon>Bacillota</taxon>
        <taxon>Bacilli</taxon>
        <taxon>Bacillales</taxon>
        <taxon>Paenibacillaceae</taxon>
        <taxon>Paenibacillus</taxon>
    </lineage>
</organism>
<feature type="transmembrane region" description="Helical" evidence="6">
    <location>
        <begin position="377"/>
        <end position="397"/>
    </location>
</feature>
<dbReference type="InterPro" id="IPR011701">
    <property type="entry name" value="MFS"/>
</dbReference>
<evidence type="ECO:0000256" key="2">
    <source>
        <dbReference type="ARBA" id="ARBA00022448"/>
    </source>
</evidence>
<keyword evidence="9" id="KW-1185">Reference proteome</keyword>
<dbReference type="EMBL" id="CP090978">
    <property type="protein sequence ID" value="UJF34050.1"/>
    <property type="molecule type" value="Genomic_DNA"/>
</dbReference>
<evidence type="ECO:0000259" key="7">
    <source>
        <dbReference type="PROSITE" id="PS50850"/>
    </source>
</evidence>
<feature type="transmembrane region" description="Helical" evidence="6">
    <location>
        <begin position="255"/>
        <end position="276"/>
    </location>
</feature>
<evidence type="ECO:0000256" key="5">
    <source>
        <dbReference type="ARBA" id="ARBA00023136"/>
    </source>
</evidence>
<dbReference type="SUPFAM" id="SSF103473">
    <property type="entry name" value="MFS general substrate transporter"/>
    <property type="match status" value="1"/>
</dbReference>
<evidence type="ECO:0000256" key="3">
    <source>
        <dbReference type="ARBA" id="ARBA00022692"/>
    </source>
</evidence>
<feature type="transmembrane region" description="Helical" evidence="6">
    <location>
        <begin position="90"/>
        <end position="108"/>
    </location>
</feature>
<sequence length="405" mass="43221">MAQLGTALHSGQTIRQTKPLSKALIIFMAVSCGLTVANLYYNQPLLADIGRSFDVDARHVSFVSMLTQIGYAAGMFLFIPLGDIRERRKLIGLLLLAVGISLIGVASAQNLAWMYTASLAVGITTVAPQMIVPLAAQLAAPHERGKVIGSVMSGLLIGILLARTVSGWVGEWLGWRFMYGLAALLMFILAFLVFRVLPVSKPDVQMSYPDLMKSMGTLVKEQRTLREAALIGVFMFGSFSVFWTSLTFFMEGPDYGYGSGVAGLFGLVGVVGAAAASVIGRLADRLRPASMVGFMIATALVSYVGFELFGTSIWGLAIGVILLDLGIQGAQVSNQARIYGMLPEARSRLNTIYMVSSFIGGAIGSSAGGYAWSISGWSGVCLVGGGMVLIAFLIWTWHRLKSSTS</sequence>
<feature type="transmembrane region" description="Helical" evidence="6">
    <location>
        <begin position="114"/>
        <end position="135"/>
    </location>
</feature>
<keyword evidence="2" id="KW-0813">Transport</keyword>
<feature type="domain" description="Major facilitator superfamily (MFS) profile" evidence="7">
    <location>
        <begin position="24"/>
        <end position="403"/>
    </location>
</feature>
<name>A0ABY3SKZ0_9BACL</name>
<dbReference type="Gene3D" id="1.20.1250.20">
    <property type="entry name" value="MFS general substrate transporter like domains"/>
    <property type="match status" value="1"/>
</dbReference>
<dbReference type="Pfam" id="PF07690">
    <property type="entry name" value="MFS_1"/>
    <property type="match status" value="1"/>
</dbReference>
<protein>
    <submittedName>
        <fullName evidence="8">MFS transporter</fullName>
    </submittedName>
</protein>
<dbReference type="PANTHER" id="PTHR42910:SF1">
    <property type="entry name" value="MAJOR FACILITATOR SUPERFAMILY (MFS) PROFILE DOMAIN-CONTAINING PROTEIN"/>
    <property type="match status" value="1"/>
</dbReference>
<accession>A0ABY3SKZ0</accession>
<dbReference type="InterPro" id="IPR036259">
    <property type="entry name" value="MFS_trans_sf"/>
</dbReference>
<evidence type="ECO:0000256" key="1">
    <source>
        <dbReference type="ARBA" id="ARBA00004651"/>
    </source>
</evidence>
<gene>
    <name evidence="8" type="ORF">L0M14_02070</name>
</gene>
<proteinExistence type="predicted"/>
<evidence type="ECO:0000313" key="8">
    <source>
        <dbReference type="EMBL" id="UJF34050.1"/>
    </source>
</evidence>
<dbReference type="PANTHER" id="PTHR42910">
    <property type="entry name" value="TRANSPORTER SCO4007-RELATED"/>
    <property type="match status" value="1"/>
</dbReference>
<feature type="transmembrane region" description="Helical" evidence="6">
    <location>
        <begin position="60"/>
        <end position="78"/>
    </location>
</feature>
<keyword evidence="3 6" id="KW-0812">Transmembrane</keyword>
<feature type="transmembrane region" description="Helical" evidence="6">
    <location>
        <begin position="147"/>
        <end position="165"/>
    </location>
</feature>
<feature type="transmembrane region" description="Helical" evidence="6">
    <location>
        <begin position="312"/>
        <end position="330"/>
    </location>
</feature>
<dbReference type="RefSeq" id="WP_235120441.1">
    <property type="nucleotide sequence ID" value="NZ_CP090978.1"/>
</dbReference>
<dbReference type="Proteomes" id="UP001649230">
    <property type="component" value="Chromosome"/>
</dbReference>
<comment type="subcellular location">
    <subcellularLocation>
        <location evidence="1">Cell membrane</location>
        <topology evidence="1">Multi-pass membrane protein</topology>
    </subcellularLocation>
</comment>
<feature type="transmembrane region" description="Helical" evidence="6">
    <location>
        <begin position="177"/>
        <end position="197"/>
    </location>
</feature>
<dbReference type="PROSITE" id="PS50850">
    <property type="entry name" value="MFS"/>
    <property type="match status" value="1"/>
</dbReference>
<feature type="transmembrane region" description="Helical" evidence="6">
    <location>
        <begin position="228"/>
        <end position="249"/>
    </location>
</feature>